<evidence type="ECO:0000313" key="3">
    <source>
        <dbReference type="Proteomes" id="UP000724672"/>
    </source>
</evidence>
<feature type="transmembrane region" description="Helical" evidence="1">
    <location>
        <begin position="154"/>
        <end position="175"/>
    </location>
</feature>
<dbReference type="AlphaFoldDB" id="A0A942V426"/>
<keyword evidence="1" id="KW-0812">Transmembrane</keyword>
<dbReference type="EMBL" id="WSFT01000051">
    <property type="protein sequence ID" value="MBS4539537.1"/>
    <property type="molecule type" value="Genomic_DNA"/>
</dbReference>
<evidence type="ECO:0000256" key="1">
    <source>
        <dbReference type="SAM" id="Phobius"/>
    </source>
</evidence>
<organism evidence="2 3">
    <name type="scientific">Anaeromonas frigoriresistens</name>
    <dbReference type="NCBI Taxonomy" id="2683708"/>
    <lineage>
        <taxon>Bacteria</taxon>
        <taxon>Bacillati</taxon>
        <taxon>Bacillota</taxon>
        <taxon>Tissierellia</taxon>
        <taxon>Tissierellales</taxon>
        <taxon>Thermohalobacteraceae</taxon>
        <taxon>Anaeromonas</taxon>
    </lineage>
</organism>
<evidence type="ECO:0000313" key="2">
    <source>
        <dbReference type="EMBL" id="MBS4539537.1"/>
    </source>
</evidence>
<comment type="caution">
    <text evidence="2">The sequence shown here is derived from an EMBL/GenBank/DDBJ whole genome shotgun (WGS) entry which is preliminary data.</text>
</comment>
<dbReference type="RefSeq" id="WP_203367457.1">
    <property type="nucleotide sequence ID" value="NZ_WSFT01000051.1"/>
</dbReference>
<name>A0A942V426_9FIRM</name>
<feature type="transmembrane region" description="Helical" evidence="1">
    <location>
        <begin position="115"/>
        <end position="134"/>
    </location>
</feature>
<protein>
    <submittedName>
        <fullName evidence="2">Zf-HC2 domain-containing protein</fullName>
    </submittedName>
</protein>
<feature type="transmembrane region" description="Helical" evidence="1">
    <location>
        <begin position="85"/>
        <end position="103"/>
    </location>
</feature>
<keyword evidence="3" id="KW-1185">Reference proteome</keyword>
<dbReference type="Proteomes" id="UP000724672">
    <property type="component" value="Unassembled WGS sequence"/>
</dbReference>
<keyword evidence="1" id="KW-0472">Membrane</keyword>
<gene>
    <name evidence="2" type="ORF">GOQ27_13760</name>
</gene>
<sequence>MDCKEASMLIMRSIDNDIKPSERAILDSHIQKCTKCSEEFNMLKMALDEMGDLDIIEPPEDIEDMVMMEIDKKRYKLRNKKVKKLVYVPIFISLLLIGHYIYLSFLADIIIEQDFIREIFVSVIVWSTNMIINYMPNIIRGLGRIIDLLNNIPIYFYILFSIWIVIASTTIVYGWNKLFRLRRN</sequence>
<accession>A0A942V426</accession>
<reference evidence="2" key="1">
    <citation type="submission" date="2019-12" db="EMBL/GenBank/DDBJ databases">
        <title>Clostridiaceae gen. nov. sp. nov., isolated from sediment in Xinjiang, China.</title>
        <authorList>
            <person name="Zhang R."/>
        </authorList>
    </citation>
    <scope>NUCLEOTIDE SEQUENCE</scope>
    <source>
        <strain evidence="2">D2Q-11</strain>
    </source>
</reference>
<proteinExistence type="predicted"/>
<keyword evidence="1" id="KW-1133">Transmembrane helix</keyword>